<comment type="caution">
    <text evidence="2">The sequence shown here is derived from an EMBL/GenBank/DDBJ whole genome shotgun (WGS) entry which is preliminary data.</text>
</comment>
<dbReference type="Proteomes" id="UP000075683">
    <property type="component" value="Unassembled WGS sequence"/>
</dbReference>
<name>A0A150MF89_9BACI</name>
<organism evidence="2 3">
    <name type="scientific">Caldibacillus debilis</name>
    <dbReference type="NCBI Taxonomy" id="301148"/>
    <lineage>
        <taxon>Bacteria</taxon>
        <taxon>Bacillati</taxon>
        <taxon>Bacillota</taxon>
        <taxon>Bacilli</taxon>
        <taxon>Bacillales</taxon>
        <taxon>Bacillaceae</taxon>
        <taxon>Caldibacillus</taxon>
    </lineage>
</organism>
<dbReference type="EMBL" id="LQYT01000001">
    <property type="protein sequence ID" value="KYD23146.1"/>
    <property type="molecule type" value="Genomic_DNA"/>
</dbReference>
<keyword evidence="1" id="KW-0175">Coiled coil</keyword>
<evidence type="ECO:0000313" key="3">
    <source>
        <dbReference type="Proteomes" id="UP000075683"/>
    </source>
</evidence>
<proteinExistence type="predicted"/>
<reference evidence="2 3" key="1">
    <citation type="submission" date="2016-01" db="EMBL/GenBank/DDBJ databases">
        <title>Draft Genome Sequences of Seven Thermophilic Sporeformers Isolated from Foods.</title>
        <authorList>
            <person name="Berendsen E.M."/>
            <person name="Wells-Bennik M.H."/>
            <person name="Krawcyk A.O."/>
            <person name="De Jong A."/>
            <person name="Holsappel S."/>
            <person name="Eijlander R.T."/>
            <person name="Kuipers O.P."/>
        </authorList>
    </citation>
    <scope>NUCLEOTIDE SEQUENCE [LARGE SCALE GENOMIC DNA]</scope>
    <source>
        <strain evidence="2 3">B4135</strain>
    </source>
</reference>
<evidence type="ECO:0000313" key="2">
    <source>
        <dbReference type="EMBL" id="KYD23146.1"/>
    </source>
</evidence>
<dbReference type="RefSeq" id="WP_153017550.1">
    <property type="nucleotide sequence ID" value="NZ_LQYT01000001.1"/>
</dbReference>
<evidence type="ECO:0000256" key="1">
    <source>
        <dbReference type="SAM" id="Coils"/>
    </source>
</evidence>
<gene>
    <name evidence="2" type="ORF">B4135_0969</name>
</gene>
<protein>
    <submittedName>
        <fullName evidence="2">Uncharacterized protein</fullName>
    </submittedName>
</protein>
<feature type="coiled-coil region" evidence="1">
    <location>
        <begin position="9"/>
        <end position="49"/>
    </location>
</feature>
<accession>A0A150MF89</accession>
<dbReference type="STRING" id="301148.B4135_0969"/>
<dbReference type="AlphaFoldDB" id="A0A150MF89"/>
<sequence>MQAYGIDQHKEHQAAYQRKQEKMELAETLSALENQIQAFSSKQEELKLLLLFMNQQNSISQRFDQLVRSVDQQMFSLNQCLSKRDEDEKE</sequence>